<comment type="caution">
    <text evidence="1">The sequence shown here is derived from an EMBL/GenBank/DDBJ whole genome shotgun (WGS) entry which is preliminary data.</text>
</comment>
<keyword evidence="2" id="KW-1185">Reference proteome</keyword>
<proteinExistence type="predicted"/>
<name>A0A392TVZ2_9FABA</name>
<reference evidence="1 2" key="1">
    <citation type="journal article" date="2018" name="Front. Plant Sci.">
        <title>Red Clover (Trifolium pratense) and Zigzag Clover (T. medium) - A Picture of Genomic Similarities and Differences.</title>
        <authorList>
            <person name="Dluhosova J."/>
            <person name="Istvanek J."/>
            <person name="Nedelnik J."/>
            <person name="Repkova J."/>
        </authorList>
    </citation>
    <scope>NUCLEOTIDE SEQUENCE [LARGE SCALE GENOMIC DNA]</scope>
    <source>
        <strain evidence="2">cv. 10/8</strain>
        <tissue evidence="1">Leaf</tissue>
    </source>
</reference>
<sequence>MELRSWSLRWAQ</sequence>
<evidence type="ECO:0000313" key="1">
    <source>
        <dbReference type="EMBL" id="MCI64286.1"/>
    </source>
</evidence>
<protein>
    <submittedName>
        <fullName evidence="1">Uncharacterized protein</fullName>
    </submittedName>
</protein>
<dbReference type="Proteomes" id="UP000265520">
    <property type="component" value="Unassembled WGS sequence"/>
</dbReference>
<feature type="non-terminal residue" evidence="1">
    <location>
        <position position="12"/>
    </location>
</feature>
<dbReference type="EMBL" id="LXQA010652734">
    <property type="protein sequence ID" value="MCI64286.1"/>
    <property type="molecule type" value="Genomic_DNA"/>
</dbReference>
<evidence type="ECO:0000313" key="2">
    <source>
        <dbReference type="Proteomes" id="UP000265520"/>
    </source>
</evidence>
<organism evidence="1 2">
    <name type="scientific">Trifolium medium</name>
    <dbReference type="NCBI Taxonomy" id="97028"/>
    <lineage>
        <taxon>Eukaryota</taxon>
        <taxon>Viridiplantae</taxon>
        <taxon>Streptophyta</taxon>
        <taxon>Embryophyta</taxon>
        <taxon>Tracheophyta</taxon>
        <taxon>Spermatophyta</taxon>
        <taxon>Magnoliopsida</taxon>
        <taxon>eudicotyledons</taxon>
        <taxon>Gunneridae</taxon>
        <taxon>Pentapetalae</taxon>
        <taxon>rosids</taxon>
        <taxon>fabids</taxon>
        <taxon>Fabales</taxon>
        <taxon>Fabaceae</taxon>
        <taxon>Papilionoideae</taxon>
        <taxon>50 kb inversion clade</taxon>
        <taxon>NPAAA clade</taxon>
        <taxon>Hologalegina</taxon>
        <taxon>IRL clade</taxon>
        <taxon>Trifolieae</taxon>
        <taxon>Trifolium</taxon>
    </lineage>
</organism>
<accession>A0A392TVZ2</accession>